<keyword evidence="3" id="KW-1185">Reference proteome</keyword>
<sequence length="78" mass="8871">MTHKAVNQAVREADNRTPRLTPQRDLTPPPQCPGSHSYRAQPDLNCLECHTATNIIVSSPRESRGYFTHRSQPRHSHD</sequence>
<organism evidence="2 3">
    <name type="scientific">Coregonus suidteri</name>
    <dbReference type="NCBI Taxonomy" id="861788"/>
    <lineage>
        <taxon>Eukaryota</taxon>
        <taxon>Metazoa</taxon>
        <taxon>Chordata</taxon>
        <taxon>Craniata</taxon>
        <taxon>Vertebrata</taxon>
        <taxon>Euteleostomi</taxon>
        <taxon>Actinopterygii</taxon>
        <taxon>Neopterygii</taxon>
        <taxon>Teleostei</taxon>
        <taxon>Protacanthopterygii</taxon>
        <taxon>Salmoniformes</taxon>
        <taxon>Salmonidae</taxon>
        <taxon>Coregoninae</taxon>
        <taxon>Coregonus</taxon>
    </lineage>
</organism>
<evidence type="ECO:0000313" key="3">
    <source>
        <dbReference type="Proteomes" id="UP001356427"/>
    </source>
</evidence>
<gene>
    <name evidence="2" type="ORF">J4Q44_G00157120</name>
</gene>
<dbReference type="EMBL" id="JAGTTL010000013">
    <property type="protein sequence ID" value="KAK6314253.1"/>
    <property type="molecule type" value="Genomic_DNA"/>
</dbReference>
<dbReference type="Proteomes" id="UP001356427">
    <property type="component" value="Unassembled WGS sequence"/>
</dbReference>
<comment type="caution">
    <text evidence="2">The sequence shown here is derived from an EMBL/GenBank/DDBJ whole genome shotgun (WGS) entry which is preliminary data.</text>
</comment>
<protein>
    <submittedName>
        <fullName evidence="2">Uncharacterized protein</fullName>
    </submittedName>
</protein>
<feature type="region of interest" description="Disordered" evidence="1">
    <location>
        <begin position="1"/>
        <end position="37"/>
    </location>
</feature>
<evidence type="ECO:0000313" key="2">
    <source>
        <dbReference type="EMBL" id="KAK6314253.1"/>
    </source>
</evidence>
<name>A0AAN8QXH5_9TELE</name>
<feature type="region of interest" description="Disordered" evidence="1">
    <location>
        <begin position="57"/>
        <end position="78"/>
    </location>
</feature>
<dbReference type="AlphaFoldDB" id="A0AAN8QXH5"/>
<reference evidence="2 3" key="1">
    <citation type="submission" date="2021-04" db="EMBL/GenBank/DDBJ databases">
        <authorList>
            <person name="De Guttry C."/>
            <person name="Zahm M."/>
            <person name="Klopp C."/>
            <person name="Cabau C."/>
            <person name="Louis A."/>
            <person name="Berthelot C."/>
            <person name="Parey E."/>
            <person name="Roest Crollius H."/>
            <person name="Montfort J."/>
            <person name="Robinson-Rechavi M."/>
            <person name="Bucao C."/>
            <person name="Bouchez O."/>
            <person name="Gislard M."/>
            <person name="Lluch J."/>
            <person name="Milhes M."/>
            <person name="Lampietro C."/>
            <person name="Lopez Roques C."/>
            <person name="Donnadieu C."/>
            <person name="Braasch I."/>
            <person name="Desvignes T."/>
            <person name="Postlethwait J."/>
            <person name="Bobe J."/>
            <person name="Wedekind C."/>
            <person name="Guiguen Y."/>
        </authorList>
    </citation>
    <scope>NUCLEOTIDE SEQUENCE [LARGE SCALE GENOMIC DNA]</scope>
    <source>
        <strain evidence="2">Cs_M1</strain>
        <tissue evidence="2">Blood</tissue>
    </source>
</reference>
<proteinExistence type="predicted"/>
<evidence type="ECO:0000256" key="1">
    <source>
        <dbReference type="SAM" id="MobiDB-lite"/>
    </source>
</evidence>
<accession>A0AAN8QXH5</accession>